<organism evidence="4">
    <name type="scientific">Grosmannia clavigera (strain kw1407 / UAMH 11150)</name>
    <name type="common">Blue stain fungus</name>
    <name type="synonym">Graphiocladiella clavigera</name>
    <dbReference type="NCBI Taxonomy" id="655863"/>
    <lineage>
        <taxon>Eukaryota</taxon>
        <taxon>Fungi</taxon>
        <taxon>Dikarya</taxon>
        <taxon>Ascomycota</taxon>
        <taxon>Pezizomycotina</taxon>
        <taxon>Sordariomycetes</taxon>
        <taxon>Sordariomycetidae</taxon>
        <taxon>Ophiostomatales</taxon>
        <taxon>Ophiostomataceae</taxon>
        <taxon>Leptographium</taxon>
    </lineage>
</organism>
<feature type="transmembrane region" description="Helical" evidence="2">
    <location>
        <begin position="205"/>
        <end position="225"/>
    </location>
</feature>
<feature type="region of interest" description="Disordered" evidence="1">
    <location>
        <begin position="527"/>
        <end position="563"/>
    </location>
</feature>
<dbReference type="EMBL" id="GL629735">
    <property type="protein sequence ID" value="EFX05401.1"/>
    <property type="molecule type" value="Genomic_DNA"/>
</dbReference>
<dbReference type="RefSeq" id="XP_014174883.1">
    <property type="nucleotide sequence ID" value="XM_014319408.1"/>
</dbReference>
<feature type="transmembrane region" description="Helical" evidence="2">
    <location>
        <begin position="159"/>
        <end position="185"/>
    </location>
</feature>
<feature type="transmembrane region" description="Helical" evidence="2">
    <location>
        <begin position="133"/>
        <end position="153"/>
    </location>
</feature>
<keyword evidence="4" id="KW-1185">Reference proteome</keyword>
<dbReference type="AlphaFoldDB" id="F0X972"/>
<keyword evidence="2" id="KW-0472">Membrane</keyword>
<dbReference type="HOGENOM" id="CLU_020690_0_0_1"/>
<feature type="transmembrane region" description="Helical" evidence="2">
    <location>
        <begin position="237"/>
        <end position="267"/>
    </location>
</feature>
<proteinExistence type="predicted"/>
<feature type="transmembrane region" description="Helical" evidence="2">
    <location>
        <begin position="66"/>
        <end position="89"/>
    </location>
</feature>
<feature type="transmembrane region" description="Helical" evidence="2">
    <location>
        <begin position="288"/>
        <end position="312"/>
    </location>
</feature>
<evidence type="ECO:0000313" key="4">
    <source>
        <dbReference type="Proteomes" id="UP000007796"/>
    </source>
</evidence>
<protein>
    <submittedName>
        <fullName evidence="3">Uncharacterized protein</fullName>
    </submittedName>
</protein>
<feature type="compositionally biased region" description="Basic and acidic residues" evidence="1">
    <location>
        <begin position="738"/>
        <end position="747"/>
    </location>
</feature>
<dbReference type="InParanoid" id="F0X972"/>
<keyword evidence="2" id="KW-0812">Transmembrane</keyword>
<evidence type="ECO:0000256" key="2">
    <source>
        <dbReference type="SAM" id="Phobius"/>
    </source>
</evidence>
<dbReference type="eggNOG" id="ENOG502SMUJ">
    <property type="taxonomic scope" value="Eukaryota"/>
</dbReference>
<dbReference type="GeneID" id="25976574"/>
<accession>F0X972</accession>
<dbReference type="STRING" id="655863.F0X972"/>
<sequence length="747" mass="80762">MAGQGIGAAATWLMTRAAQSSSTIFNESTIPDYSVYEAASSNTTSTQMLINELKFAVAKSVRTSTIILATFNAIAAFATACGILYDAYATRRRNWQHYRTRYDKVLEDEGRQDRNANTRRSTRPCLLQAADTYPLILSLGITIQAIAFAVAQAQGLTGILKLGCAIISQFVFPALFLVPYIQLVFSLEISIRGLRKKPFPSRGKFTVTICLVIVCMLVLMNFLVADLDRAPDFCFASLFWFIAVYSKGIFAALLAIDVILVICLIILSVRLTQSAEIETSERVAASRMVYYLALAILSNTLLLPFFFSLGFVKHSTSGNQAINWSMVASVVANLSGLTTGGLYLFMRSAIISTIGPRDKASEYDRQWMKDQIRRYNASDPDFAGHMMGPVNSAVDLRHILDDASPIGGSRDDNDEERGMRTSRKWLAYSDSASRPDPLRSNAFIPSRLTTTPATATLAAVAAAAAGATVRVPEPAKMPAAEAETRPSHSSLTLWLTAALPTASNMRASVVSDTKSLLLLPATTYSPGVAKSTKADNNSRSGSSALKPPPSMNSLLSGRHRRDSSMVSMTTVQIGLRLSNMADVCLAPTDSQILDKKVYTLDDASIDCQPPARPTGADEKQSGMIPIATDLPTQRTLPVRQRSPLARTEPVKDAQIKALPPVPLLVLTGGQQELCMDECSEDEADASEVVLSAATYRPESPTKAKLASPRGVGMTALPSRNNSTKARTEAMMSLTGQSSKDKTAGDWI</sequence>
<evidence type="ECO:0000256" key="1">
    <source>
        <dbReference type="SAM" id="MobiDB-lite"/>
    </source>
</evidence>
<feature type="transmembrane region" description="Helical" evidence="2">
    <location>
        <begin position="324"/>
        <end position="345"/>
    </location>
</feature>
<gene>
    <name evidence="3" type="ORF">CMQ_3470</name>
</gene>
<feature type="compositionally biased region" description="Polar residues" evidence="1">
    <location>
        <begin position="534"/>
        <end position="543"/>
    </location>
</feature>
<feature type="region of interest" description="Disordered" evidence="1">
    <location>
        <begin position="700"/>
        <end position="747"/>
    </location>
</feature>
<evidence type="ECO:0000313" key="3">
    <source>
        <dbReference type="EMBL" id="EFX05401.1"/>
    </source>
</evidence>
<dbReference type="Proteomes" id="UP000007796">
    <property type="component" value="Unassembled WGS sequence"/>
</dbReference>
<name>F0X972_GROCL</name>
<reference evidence="3 4" key="1">
    <citation type="journal article" date="2011" name="Proc. Natl. Acad. Sci. U.S.A.">
        <title>Genome and transcriptome analyses of the mountain pine beetle-fungal symbiont Grosmannia clavigera, a lodgepole pine pathogen.</title>
        <authorList>
            <person name="DiGuistini S."/>
            <person name="Wang Y."/>
            <person name="Liao N.Y."/>
            <person name="Taylor G."/>
            <person name="Tanguay P."/>
            <person name="Feau N."/>
            <person name="Henrissat B."/>
            <person name="Chan S.K."/>
            <person name="Hesse-Orce U."/>
            <person name="Alamouti S.M."/>
            <person name="Tsui C.K.M."/>
            <person name="Docking R.T."/>
            <person name="Levasseur A."/>
            <person name="Haridas S."/>
            <person name="Robertson G."/>
            <person name="Birol I."/>
            <person name="Holt R.A."/>
            <person name="Marra M.A."/>
            <person name="Hamelin R.C."/>
            <person name="Hirst M."/>
            <person name="Jones S.J.M."/>
            <person name="Bohlmann J."/>
            <person name="Breuil C."/>
        </authorList>
    </citation>
    <scope>NUCLEOTIDE SEQUENCE [LARGE SCALE GENOMIC DNA]</scope>
    <source>
        <strain evidence="4">kw1407 / UAMH 11150</strain>
    </source>
</reference>
<dbReference type="OrthoDB" id="5368516at2759"/>
<keyword evidence="2" id="KW-1133">Transmembrane helix</keyword>